<protein>
    <submittedName>
        <fullName evidence="2">Uncharacterized protein</fullName>
    </submittedName>
</protein>
<feature type="compositionally biased region" description="Low complexity" evidence="1">
    <location>
        <begin position="226"/>
        <end position="235"/>
    </location>
</feature>
<keyword evidence="3" id="KW-1185">Reference proteome</keyword>
<dbReference type="AlphaFoldDB" id="A0A8H5GCZ9"/>
<dbReference type="EMBL" id="JAACJM010000038">
    <property type="protein sequence ID" value="KAF5362656.1"/>
    <property type="molecule type" value="Genomic_DNA"/>
</dbReference>
<feature type="region of interest" description="Disordered" evidence="1">
    <location>
        <begin position="402"/>
        <end position="421"/>
    </location>
</feature>
<feature type="region of interest" description="Disordered" evidence="1">
    <location>
        <begin position="91"/>
        <end position="138"/>
    </location>
</feature>
<organism evidence="2 3">
    <name type="scientific">Tetrapyrgos nigripes</name>
    <dbReference type="NCBI Taxonomy" id="182062"/>
    <lineage>
        <taxon>Eukaryota</taxon>
        <taxon>Fungi</taxon>
        <taxon>Dikarya</taxon>
        <taxon>Basidiomycota</taxon>
        <taxon>Agaricomycotina</taxon>
        <taxon>Agaricomycetes</taxon>
        <taxon>Agaricomycetidae</taxon>
        <taxon>Agaricales</taxon>
        <taxon>Marasmiineae</taxon>
        <taxon>Marasmiaceae</taxon>
        <taxon>Tetrapyrgos</taxon>
    </lineage>
</organism>
<reference evidence="2 3" key="1">
    <citation type="journal article" date="2020" name="ISME J.">
        <title>Uncovering the hidden diversity of litter-decomposition mechanisms in mushroom-forming fungi.</title>
        <authorList>
            <person name="Floudas D."/>
            <person name="Bentzer J."/>
            <person name="Ahren D."/>
            <person name="Johansson T."/>
            <person name="Persson P."/>
            <person name="Tunlid A."/>
        </authorList>
    </citation>
    <scope>NUCLEOTIDE SEQUENCE [LARGE SCALE GENOMIC DNA]</scope>
    <source>
        <strain evidence="2 3">CBS 291.85</strain>
    </source>
</reference>
<dbReference type="OrthoDB" id="3222060at2759"/>
<evidence type="ECO:0000313" key="3">
    <source>
        <dbReference type="Proteomes" id="UP000559256"/>
    </source>
</evidence>
<gene>
    <name evidence="2" type="ORF">D9758_009573</name>
</gene>
<name>A0A8H5GCZ9_9AGAR</name>
<feature type="compositionally biased region" description="Polar residues" evidence="1">
    <location>
        <begin position="186"/>
        <end position="225"/>
    </location>
</feature>
<feature type="compositionally biased region" description="Polar residues" evidence="1">
    <location>
        <begin position="114"/>
        <end position="134"/>
    </location>
</feature>
<accession>A0A8H5GCZ9</accession>
<dbReference type="Proteomes" id="UP000559256">
    <property type="component" value="Unassembled WGS sequence"/>
</dbReference>
<comment type="caution">
    <text evidence="2">The sequence shown here is derived from an EMBL/GenBank/DDBJ whole genome shotgun (WGS) entry which is preliminary data.</text>
</comment>
<feature type="compositionally biased region" description="Low complexity" evidence="1">
    <location>
        <begin position="55"/>
        <end position="67"/>
    </location>
</feature>
<proteinExistence type="predicted"/>
<sequence length="421" mass="46980">MTDSSFFEWISCTADGTLDDLKMPDVKVEMHTDSFSFLTPPLSPSPVTNPISTPTSSLCRRSSKTSSPRNHRTRPYPETCAMSGNNYVWSVNRNPRSSERRSSDGDQSYAPDYPQSSMYTHRSASTRSSPSGMVSPSIPRADLYSGGMSSMDWAAAHQPSPASASVFPPEVPGIQYGPAFDDFSGSVGTPNSSGSGTLTSSPFHDTFSYDHSTNPSLHHQQQPFPSSSSSSASASPEEIRQLRSQIAELEHRHRLDKQRIQALETQMASSGCPPPPSPTFQASWRARTEARIRQFCSLNRAGNALCAWHDSRRERRIYPPRMAPEGYLNCGCTYQEALFEESLSRHSVGSYLPGDSVRMDPALRNPLLRLLQERYGYRDGDFERDSRSGNWVTGEGHERWEEQISRGIVNPRRPQRNDQNR</sequence>
<evidence type="ECO:0000313" key="2">
    <source>
        <dbReference type="EMBL" id="KAF5362656.1"/>
    </source>
</evidence>
<evidence type="ECO:0000256" key="1">
    <source>
        <dbReference type="SAM" id="MobiDB-lite"/>
    </source>
</evidence>
<feature type="region of interest" description="Disordered" evidence="1">
    <location>
        <begin position="177"/>
        <end position="240"/>
    </location>
</feature>
<feature type="region of interest" description="Disordered" evidence="1">
    <location>
        <begin position="39"/>
        <end position="79"/>
    </location>
</feature>